<keyword evidence="3" id="KW-1185">Reference proteome</keyword>
<evidence type="ECO:0000313" key="3">
    <source>
        <dbReference type="Proteomes" id="UP001143362"/>
    </source>
</evidence>
<proteinExistence type="predicted"/>
<evidence type="ECO:0000259" key="1">
    <source>
        <dbReference type="PROSITE" id="PS50404"/>
    </source>
</evidence>
<gene>
    <name evidence="2" type="ORF">EYC98_08395</name>
</gene>
<dbReference type="Gene3D" id="3.40.30.10">
    <property type="entry name" value="Glutaredoxin"/>
    <property type="match status" value="1"/>
</dbReference>
<dbReference type="Proteomes" id="UP001143362">
    <property type="component" value="Unassembled WGS sequence"/>
</dbReference>
<dbReference type="SUPFAM" id="SSF52833">
    <property type="entry name" value="Thioredoxin-like"/>
    <property type="match status" value="1"/>
</dbReference>
<comment type="caution">
    <text evidence="2">The sequence shown here is derived from an EMBL/GenBank/DDBJ whole genome shotgun (WGS) entry which is preliminary data.</text>
</comment>
<organism evidence="2 3">
    <name type="scientific">Candidatus Litorirhabdus singularis</name>
    <dbReference type="NCBI Taxonomy" id="2518993"/>
    <lineage>
        <taxon>Bacteria</taxon>
        <taxon>Pseudomonadati</taxon>
        <taxon>Pseudomonadota</taxon>
        <taxon>Gammaproteobacteria</taxon>
        <taxon>Cellvibrionales</taxon>
        <taxon>Halieaceae</taxon>
        <taxon>Candidatus Litorirhabdus</taxon>
    </lineage>
</organism>
<sequence length="123" mass="13769">MSLIRLILGQLILLLNWVFTPRSIKRDAALQATIDNQTASLALYQYRACPFCVKVRRAMKRQRLNIQTRDIKRCETARAELLAGGGDLKVPCLRIDEGEAGVQWLYESGDIVGYLEGRFAAGG</sequence>
<dbReference type="EMBL" id="SHNN01000001">
    <property type="protein sequence ID" value="MCX2980882.1"/>
    <property type="molecule type" value="Genomic_DNA"/>
</dbReference>
<accession>A0ABT3THL9</accession>
<dbReference type="PROSITE" id="PS51354">
    <property type="entry name" value="GLUTAREDOXIN_2"/>
    <property type="match status" value="1"/>
</dbReference>
<dbReference type="InterPro" id="IPR004045">
    <property type="entry name" value="Glutathione_S-Trfase_N"/>
</dbReference>
<dbReference type="PROSITE" id="PS50404">
    <property type="entry name" value="GST_NTER"/>
    <property type="match status" value="1"/>
</dbReference>
<feature type="domain" description="GST N-terminal" evidence="1">
    <location>
        <begin position="39"/>
        <end position="123"/>
    </location>
</feature>
<protein>
    <submittedName>
        <fullName evidence="2">Glutaredoxin</fullName>
    </submittedName>
</protein>
<dbReference type="RefSeq" id="WP_279244864.1">
    <property type="nucleotide sequence ID" value="NZ_SHNN01000001.1"/>
</dbReference>
<evidence type="ECO:0000313" key="2">
    <source>
        <dbReference type="EMBL" id="MCX2980882.1"/>
    </source>
</evidence>
<reference evidence="2" key="1">
    <citation type="submission" date="2019-02" db="EMBL/GenBank/DDBJ databases">
        <authorList>
            <person name="Li S.-H."/>
        </authorList>
    </citation>
    <scope>NUCLEOTIDE SEQUENCE</scope>
    <source>
        <strain evidence="2">IMCC14734</strain>
    </source>
</reference>
<dbReference type="Pfam" id="PF13417">
    <property type="entry name" value="GST_N_3"/>
    <property type="match status" value="1"/>
</dbReference>
<dbReference type="InterPro" id="IPR036249">
    <property type="entry name" value="Thioredoxin-like_sf"/>
</dbReference>
<name>A0ABT3THL9_9GAMM</name>